<feature type="transmembrane region" description="Helical" evidence="1">
    <location>
        <begin position="77"/>
        <end position="99"/>
    </location>
</feature>
<sequence length="154" mass="17183">LLPLHPFLLLPLSLPCHWFCVLPQGSEVVEAEAPLIMAATTKIAAARALFIVLDCIITATVAYTLATDGLPFRRELLTPWMTATLVDFYINVVAIAVWIAYKESNRISACIWIIMLICLGSITTCTYVVLQLFNISSEDSIQDPVYHVLRHYCV</sequence>
<name>A0A1D1YIZ1_9ARAE</name>
<evidence type="ECO:0000256" key="1">
    <source>
        <dbReference type="SAM" id="Phobius"/>
    </source>
</evidence>
<proteinExistence type="predicted"/>
<feature type="transmembrane region" description="Helical" evidence="1">
    <location>
        <begin position="111"/>
        <end position="130"/>
    </location>
</feature>
<feature type="transmembrane region" description="Helical" evidence="1">
    <location>
        <begin position="44"/>
        <end position="65"/>
    </location>
</feature>
<evidence type="ECO:0000313" key="2">
    <source>
        <dbReference type="EMBL" id="JAT54606.1"/>
    </source>
</evidence>
<keyword evidence="1" id="KW-0812">Transmembrane</keyword>
<feature type="non-terminal residue" evidence="2">
    <location>
        <position position="1"/>
    </location>
</feature>
<dbReference type="Pfam" id="PF07343">
    <property type="entry name" value="DUF1475"/>
    <property type="match status" value="1"/>
</dbReference>
<dbReference type="AlphaFoldDB" id="A0A1D1YIZ1"/>
<feature type="non-terminal residue" evidence="2">
    <location>
        <position position="154"/>
    </location>
</feature>
<dbReference type="EMBL" id="GDJX01013330">
    <property type="protein sequence ID" value="JAT54606.1"/>
    <property type="molecule type" value="Transcribed_RNA"/>
</dbReference>
<dbReference type="PANTHER" id="PTHR36318">
    <property type="entry name" value="OS06G0581300 PROTEIN"/>
    <property type="match status" value="1"/>
</dbReference>
<gene>
    <name evidence="2" type="primary">NEO1_2</name>
    <name evidence="2" type="ORF">g.74784</name>
</gene>
<reference evidence="2" key="1">
    <citation type="submission" date="2015-07" db="EMBL/GenBank/DDBJ databases">
        <title>Transcriptome Assembly of Anthurium amnicola.</title>
        <authorList>
            <person name="Suzuki J."/>
        </authorList>
    </citation>
    <scope>NUCLEOTIDE SEQUENCE</scope>
</reference>
<accession>A0A1D1YIZ1</accession>
<keyword evidence="1" id="KW-1133">Transmembrane helix</keyword>
<protein>
    <submittedName>
        <fullName evidence="2">Neogenin</fullName>
    </submittedName>
</protein>
<keyword evidence="1" id="KW-0472">Membrane</keyword>
<dbReference type="PANTHER" id="PTHR36318:SF3">
    <property type="entry name" value="OS06G0581300 PROTEIN"/>
    <property type="match status" value="1"/>
</dbReference>
<organism evidence="2">
    <name type="scientific">Anthurium amnicola</name>
    <dbReference type="NCBI Taxonomy" id="1678845"/>
    <lineage>
        <taxon>Eukaryota</taxon>
        <taxon>Viridiplantae</taxon>
        <taxon>Streptophyta</taxon>
        <taxon>Embryophyta</taxon>
        <taxon>Tracheophyta</taxon>
        <taxon>Spermatophyta</taxon>
        <taxon>Magnoliopsida</taxon>
        <taxon>Liliopsida</taxon>
        <taxon>Araceae</taxon>
        <taxon>Pothoideae</taxon>
        <taxon>Potheae</taxon>
        <taxon>Anthurium</taxon>
    </lineage>
</organism>
<dbReference type="InterPro" id="IPR009943">
    <property type="entry name" value="DUF1475"/>
</dbReference>